<dbReference type="EMBL" id="BGPR01000055">
    <property type="protein sequence ID" value="GBL87803.1"/>
    <property type="molecule type" value="Genomic_DNA"/>
</dbReference>
<organism evidence="1 2">
    <name type="scientific">Araneus ventricosus</name>
    <name type="common">Orbweaver spider</name>
    <name type="synonym">Epeira ventricosa</name>
    <dbReference type="NCBI Taxonomy" id="182803"/>
    <lineage>
        <taxon>Eukaryota</taxon>
        <taxon>Metazoa</taxon>
        <taxon>Ecdysozoa</taxon>
        <taxon>Arthropoda</taxon>
        <taxon>Chelicerata</taxon>
        <taxon>Arachnida</taxon>
        <taxon>Araneae</taxon>
        <taxon>Araneomorphae</taxon>
        <taxon>Entelegynae</taxon>
        <taxon>Araneoidea</taxon>
        <taxon>Araneidae</taxon>
        <taxon>Araneus</taxon>
    </lineage>
</organism>
<dbReference type="Proteomes" id="UP000499080">
    <property type="component" value="Unassembled WGS sequence"/>
</dbReference>
<keyword evidence="2" id="KW-1185">Reference proteome</keyword>
<protein>
    <submittedName>
        <fullName evidence="1">Uncharacterized protein</fullName>
    </submittedName>
</protein>
<reference evidence="1 2" key="1">
    <citation type="journal article" date="2019" name="Sci. Rep.">
        <title>Orb-weaving spider Araneus ventricosus genome elucidates the spidroin gene catalogue.</title>
        <authorList>
            <person name="Kono N."/>
            <person name="Nakamura H."/>
            <person name="Ohtoshi R."/>
            <person name="Moran D.A.P."/>
            <person name="Shinohara A."/>
            <person name="Yoshida Y."/>
            <person name="Fujiwara M."/>
            <person name="Mori M."/>
            <person name="Tomita M."/>
            <person name="Arakawa K."/>
        </authorList>
    </citation>
    <scope>NUCLEOTIDE SEQUENCE [LARGE SCALE GENOMIC DNA]</scope>
</reference>
<proteinExistence type="predicted"/>
<evidence type="ECO:0000313" key="2">
    <source>
        <dbReference type="Proteomes" id="UP000499080"/>
    </source>
</evidence>
<gene>
    <name evidence="1" type="ORF">AVEN_81395_1</name>
</gene>
<name>A0A4Y2B6Y2_ARAVE</name>
<comment type="caution">
    <text evidence="1">The sequence shown here is derived from an EMBL/GenBank/DDBJ whole genome shotgun (WGS) entry which is preliminary data.</text>
</comment>
<sequence length="96" mass="10829">MVTQYPDDKVTLIDRKVPGSKPKSVMCVILVHARSDIKGQISFRKRGKEVQLRYCPGHLTMVPSTSPTISQTGREMYMLTNQGSPEAVREQLVLRL</sequence>
<dbReference type="AlphaFoldDB" id="A0A4Y2B6Y2"/>
<evidence type="ECO:0000313" key="1">
    <source>
        <dbReference type="EMBL" id="GBL87803.1"/>
    </source>
</evidence>
<accession>A0A4Y2B6Y2</accession>